<proteinExistence type="predicted"/>
<feature type="region of interest" description="Disordered" evidence="1">
    <location>
        <begin position="154"/>
        <end position="179"/>
    </location>
</feature>
<gene>
    <name evidence="2" type="ORF">BCIN_04g06460</name>
</gene>
<keyword evidence="3" id="KW-1185">Reference proteome</keyword>
<sequence>MFEVKISLFHYNDNDDQYSFNLVCTAAIYCSELTMFIYYGKGARLNNLFSSFKASTSPTLQQLLLHHLLDSFYEQKELQRFCYSFVQTSIEHPLTWTNNSAISYPALRSFNIKMSGQESNPLKTQAEGNGEKLSPTIPYYPNALPQNGLSGYSTQNTRSAAVPPPRSGLTPTIVHTPDRNSGYIGRYPYNRETATSLQYGYDHPPILSRFQQYKGNYTSPLKHNQGTNTPQHNVFVGVHSPMNPLATMPQASNNNLGRALNPAAQGYTSYSNPTPQAYNAPQRYMPFNNGFQTPVAGTVRQQAAPQYNSPLREATQVALNHSGGAFMQLHSPYLSAPLVDNMSGQNFKQSQVLRTPQWKANSSPLPRSTPAGISNSSGSPTPGNDDVGIKRKPAMVPKKYPLRPEHLMPGCIVWLSNYQDGHEPIICVQNHECNDKVKEKDGRNHPVMILRINQRRGSDVIGDVILDVALMTTLSGLTLEKYVQKLRTIGPDPSKQWYLQETMPMSWAPQETPQLKGSKLEALRKPERDQESQYHAELNQRGNTLLFLSRGSMQRRSYMRVHHIYAVPIKQLQACSRYAKLAHMVRLDECGYRRVMEVLGLVPEPWESSVDRSVASAPQRLRNLRDEEMAQFHAIKLAESQSRQDEAVVQQGLNVAQQSPLGNASDAEAESRESC</sequence>
<reference evidence="2 3" key="2">
    <citation type="journal article" date="2012" name="Eukaryot. Cell">
        <title>Genome update of Botrytis cinerea strains B05.10 and T4.</title>
        <authorList>
            <person name="Staats M."/>
            <person name="van Kan J.A."/>
        </authorList>
    </citation>
    <scope>NUCLEOTIDE SEQUENCE [LARGE SCALE GENOMIC DNA]</scope>
    <source>
        <strain evidence="2 3">B05.10</strain>
    </source>
</reference>
<dbReference type="KEGG" id="bfu:BCIN_04g06460"/>
<feature type="region of interest" description="Disordered" evidence="1">
    <location>
        <begin position="355"/>
        <end position="391"/>
    </location>
</feature>
<dbReference type="GeneID" id="5438424"/>
<dbReference type="Proteomes" id="UP000001798">
    <property type="component" value="Chromosome 4"/>
</dbReference>
<dbReference type="OrthoDB" id="3549762at2759"/>
<accession>A0A384JGF4</accession>
<feature type="region of interest" description="Disordered" evidence="1">
    <location>
        <begin position="648"/>
        <end position="675"/>
    </location>
</feature>
<reference evidence="2 3" key="1">
    <citation type="journal article" date="2011" name="PLoS Genet.">
        <title>Genomic analysis of the necrotrophic fungal pathogens Sclerotinia sclerotiorum and Botrytis cinerea.</title>
        <authorList>
            <person name="Amselem J."/>
            <person name="Cuomo C.A."/>
            <person name="van Kan J.A."/>
            <person name="Viaud M."/>
            <person name="Benito E.P."/>
            <person name="Couloux A."/>
            <person name="Coutinho P.M."/>
            <person name="de Vries R.P."/>
            <person name="Dyer P.S."/>
            <person name="Fillinger S."/>
            <person name="Fournier E."/>
            <person name="Gout L."/>
            <person name="Hahn M."/>
            <person name="Kohn L."/>
            <person name="Lapalu N."/>
            <person name="Plummer K.M."/>
            <person name="Pradier J.M."/>
            <person name="Quevillon E."/>
            <person name="Sharon A."/>
            <person name="Simon A."/>
            <person name="ten Have A."/>
            <person name="Tudzynski B."/>
            <person name="Tudzynski P."/>
            <person name="Wincker P."/>
            <person name="Andrew M."/>
            <person name="Anthouard V."/>
            <person name="Beever R.E."/>
            <person name="Beffa R."/>
            <person name="Benoit I."/>
            <person name="Bouzid O."/>
            <person name="Brault B."/>
            <person name="Chen Z."/>
            <person name="Choquer M."/>
            <person name="Collemare J."/>
            <person name="Cotton P."/>
            <person name="Danchin E.G."/>
            <person name="Da Silva C."/>
            <person name="Gautier A."/>
            <person name="Giraud C."/>
            <person name="Giraud T."/>
            <person name="Gonzalez C."/>
            <person name="Grossetete S."/>
            <person name="Guldener U."/>
            <person name="Henrissat B."/>
            <person name="Howlett B.J."/>
            <person name="Kodira C."/>
            <person name="Kretschmer M."/>
            <person name="Lappartient A."/>
            <person name="Leroch M."/>
            <person name="Levis C."/>
            <person name="Mauceli E."/>
            <person name="Neuveglise C."/>
            <person name="Oeser B."/>
            <person name="Pearson M."/>
            <person name="Poulain J."/>
            <person name="Poussereau N."/>
            <person name="Quesneville H."/>
            <person name="Rascle C."/>
            <person name="Schumacher J."/>
            <person name="Segurens B."/>
            <person name="Sexton A."/>
            <person name="Silva E."/>
            <person name="Sirven C."/>
            <person name="Soanes D.M."/>
            <person name="Talbot N.J."/>
            <person name="Templeton M."/>
            <person name="Yandava C."/>
            <person name="Yarden O."/>
            <person name="Zeng Q."/>
            <person name="Rollins J.A."/>
            <person name="Lebrun M.H."/>
            <person name="Dickman M."/>
        </authorList>
    </citation>
    <scope>NUCLEOTIDE SEQUENCE [LARGE SCALE GENOMIC DNA]</scope>
    <source>
        <strain evidence="2 3">B05.10</strain>
    </source>
</reference>
<feature type="compositionally biased region" description="Polar residues" evidence="1">
    <location>
        <begin position="355"/>
        <end position="382"/>
    </location>
</feature>
<dbReference type="VEuPathDB" id="FungiDB:Bcin04g06460"/>
<organism evidence="2 3">
    <name type="scientific">Botryotinia fuckeliana (strain B05.10)</name>
    <name type="common">Noble rot fungus</name>
    <name type="synonym">Botrytis cinerea</name>
    <dbReference type="NCBI Taxonomy" id="332648"/>
    <lineage>
        <taxon>Eukaryota</taxon>
        <taxon>Fungi</taxon>
        <taxon>Dikarya</taxon>
        <taxon>Ascomycota</taxon>
        <taxon>Pezizomycotina</taxon>
        <taxon>Leotiomycetes</taxon>
        <taxon>Helotiales</taxon>
        <taxon>Sclerotiniaceae</taxon>
        <taxon>Botrytis</taxon>
    </lineage>
</organism>
<dbReference type="EMBL" id="CP009808">
    <property type="protein sequence ID" value="ATZ49507.1"/>
    <property type="molecule type" value="Genomic_DNA"/>
</dbReference>
<evidence type="ECO:0000313" key="2">
    <source>
        <dbReference type="EMBL" id="ATZ49507.1"/>
    </source>
</evidence>
<evidence type="ECO:0000313" key="3">
    <source>
        <dbReference type="Proteomes" id="UP000001798"/>
    </source>
</evidence>
<name>A0A384JGF4_BOTFB</name>
<feature type="compositionally biased region" description="Polar residues" evidence="1">
    <location>
        <begin position="651"/>
        <end position="662"/>
    </location>
</feature>
<dbReference type="RefSeq" id="XP_001557824.2">
    <property type="nucleotide sequence ID" value="XM_001557774.2"/>
</dbReference>
<dbReference type="AlphaFoldDB" id="A0A384JGF4"/>
<evidence type="ECO:0000256" key="1">
    <source>
        <dbReference type="SAM" id="MobiDB-lite"/>
    </source>
</evidence>
<reference evidence="2 3" key="3">
    <citation type="journal article" date="2017" name="Mol. Plant Pathol.">
        <title>A gapless genome sequence of the fungus Botrytis cinerea.</title>
        <authorList>
            <person name="Van Kan J.A."/>
            <person name="Stassen J.H."/>
            <person name="Mosbach A."/>
            <person name="Van Der Lee T.A."/>
            <person name="Faino L."/>
            <person name="Farmer A.D."/>
            <person name="Papasotiriou D.G."/>
            <person name="Zhou S."/>
            <person name="Seidl M.F."/>
            <person name="Cottam E."/>
            <person name="Edel D."/>
            <person name="Hahn M."/>
            <person name="Schwartz D.C."/>
            <person name="Dietrich R.A."/>
            <person name="Widdison S."/>
            <person name="Scalliet G."/>
        </authorList>
    </citation>
    <scope>NUCLEOTIDE SEQUENCE [LARGE SCALE GENOMIC DNA]</scope>
    <source>
        <strain evidence="2 3">B05.10</strain>
    </source>
</reference>
<protein>
    <submittedName>
        <fullName evidence="2">Uncharacterized protein</fullName>
    </submittedName>
</protein>